<evidence type="ECO:0000313" key="10">
    <source>
        <dbReference type="EMBL" id="UTC24387.1"/>
    </source>
</evidence>
<dbReference type="InterPro" id="IPR013059">
    <property type="entry name" value="Trp_tyr_transpt"/>
</dbReference>
<dbReference type="RefSeq" id="WP_258568170.1">
    <property type="nucleotide sequence ID" value="NZ_CP092900.1"/>
</dbReference>
<evidence type="ECO:0000313" key="11">
    <source>
        <dbReference type="Proteomes" id="UP001055955"/>
    </source>
</evidence>
<feature type="transmembrane region" description="Helical" evidence="9">
    <location>
        <begin position="274"/>
        <end position="294"/>
    </location>
</feature>
<dbReference type="Proteomes" id="UP001055955">
    <property type="component" value="Chromosome"/>
</dbReference>
<dbReference type="PRINTS" id="PR00166">
    <property type="entry name" value="AROAAPRMEASE"/>
</dbReference>
<evidence type="ECO:0000256" key="5">
    <source>
        <dbReference type="ARBA" id="ARBA00022692"/>
    </source>
</evidence>
<comment type="subcellular location">
    <subcellularLocation>
        <location evidence="1">Cell inner membrane</location>
        <topology evidence="1">Multi-pass membrane protein</topology>
    </subcellularLocation>
</comment>
<evidence type="ECO:0000256" key="1">
    <source>
        <dbReference type="ARBA" id="ARBA00004429"/>
    </source>
</evidence>
<dbReference type="Gene3D" id="1.20.1740.10">
    <property type="entry name" value="Amino acid/polyamine transporter I"/>
    <property type="match status" value="1"/>
</dbReference>
<keyword evidence="7 9" id="KW-1133">Transmembrane helix</keyword>
<evidence type="ECO:0000256" key="4">
    <source>
        <dbReference type="ARBA" id="ARBA00022519"/>
    </source>
</evidence>
<evidence type="ECO:0000256" key="8">
    <source>
        <dbReference type="ARBA" id="ARBA00023136"/>
    </source>
</evidence>
<dbReference type="EMBL" id="CP092900">
    <property type="protein sequence ID" value="UTC24387.1"/>
    <property type="molecule type" value="Genomic_DNA"/>
</dbReference>
<evidence type="ECO:0000256" key="2">
    <source>
        <dbReference type="ARBA" id="ARBA00022448"/>
    </source>
</evidence>
<feature type="transmembrane region" description="Helical" evidence="9">
    <location>
        <begin position="149"/>
        <end position="167"/>
    </location>
</feature>
<feature type="transmembrane region" description="Helical" evidence="9">
    <location>
        <begin position="117"/>
        <end position="137"/>
    </location>
</feature>
<evidence type="ECO:0008006" key="12">
    <source>
        <dbReference type="Google" id="ProtNLM"/>
    </source>
</evidence>
<evidence type="ECO:0000256" key="7">
    <source>
        <dbReference type="ARBA" id="ARBA00022989"/>
    </source>
</evidence>
<gene>
    <name evidence="10" type="ORF">MMH89_04035</name>
</gene>
<keyword evidence="4" id="KW-0997">Cell inner membrane</keyword>
<dbReference type="PANTHER" id="PTHR46997:SF2">
    <property type="entry name" value="TYROSINE-SPECIFIC TRANSPORT SYSTEM"/>
    <property type="match status" value="1"/>
</dbReference>
<evidence type="ECO:0000256" key="9">
    <source>
        <dbReference type="SAM" id="Phobius"/>
    </source>
</evidence>
<evidence type="ECO:0000256" key="3">
    <source>
        <dbReference type="ARBA" id="ARBA00022475"/>
    </source>
</evidence>
<keyword evidence="3" id="KW-1003">Cell membrane</keyword>
<feature type="transmembrane region" description="Helical" evidence="9">
    <location>
        <begin position="12"/>
        <end position="30"/>
    </location>
</feature>
<evidence type="ECO:0000256" key="6">
    <source>
        <dbReference type="ARBA" id="ARBA00022970"/>
    </source>
</evidence>
<feature type="transmembrane region" description="Helical" evidence="9">
    <location>
        <begin position="339"/>
        <end position="359"/>
    </location>
</feature>
<dbReference type="PANTHER" id="PTHR46997">
    <property type="entry name" value="LOW AFFINITY TRYPTOPHAN PERMEASE-RELATED"/>
    <property type="match status" value="1"/>
</dbReference>
<protein>
    <recommendedName>
        <fullName evidence="12">Tyrosine-specific transport protein</fullName>
    </recommendedName>
</protein>
<dbReference type="Pfam" id="PF03222">
    <property type="entry name" value="Trp_Tyr_perm"/>
    <property type="match status" value="1"/>
</dbReference>
<sequence length="399" mass="43337">MRTLQSKQFGGILLISGTAIGVGMLAGPIASGPSGIVAALCSLFAIFSFTLAALFVFLEALYFFDDTSINLIGLCRKLAGSISESIAWTLFLSLLYVVSAAYISAIGGLIAQSNTALNPYSTICGVTFTLISACISILGMKWLDRANRVLTFSLFTIFIIISAKSSSQTTLANLAGGNPSLFIQSIPVIITAFTYQIILPSIRKYLDNNLIIIKRTILIGCLIPLIMYVIWHLVIFGLLPYEGTHSLATILDSNSDQLAAMVTAINYHHNLSNFGSLIALFSFFAISTSFWGVMISLTDFISDGLELSTRKNGKAYALLLSYCPPILLTLFAGNNFVGFVKYAGIIILVLYGLLPTLLVWRGRYVYQYTSQYEFPGKKVGLLCIATLSLLLLITSLIYS</sequence>
<proteinExistence type="predicted"/>
<accession>A0ABY5DKQ9</accession>
<feature type="transmembrane region" description="Helical" evidence="9">
    <location>
        <begin position="36"/>
        <end position="64"/>
    </location>
</feature>
<keyword evidence="8 9" id="KW-0472">Membrane</keyword>
<reference evidence="10 11" key="1">
    <citation type="journal article" date="2022" name="Nat. Microbiol.">
        <title>The microbiome of a bacterivorous marine choanoflagellate contains a resource-demanding obligate bacterial associate.</title>
        <authorList>
            <person name="Needham D.M."/>
            <person name="Poirier C."/>
            <person name="Bachy C."/>
            <person name="George E.E."/>
            <person name="Wilken S."/>
            <person name="Yung C.C.M."/>
            <person name="Limardo A.J."/>
            <person name="Morando M."/>
            <person name="Sudek L."/>
            <person name="Malmstrom R.R."/>
            <person name="Keeling P.J."/>
            <person name="Santoro A.E."/>
            <person name="Worden A.Z."/>
        </authorList>
    </citation>
    <scope>NUCLEOTIDE SEQUENCE [LARGE SCALE GENOMIC DNA]</scope>
    <source>
        <strain evidence="10 11">Comchoano-1</strain>
    </source>
</reference>
<feature type="transmembrane region" description="Helical" evidence="9">
    <location>
        <begin position="379"/>
        <end position="398"/>
    </location>
</feature>
<dbReference type="InterPro" id="IPR018227">
    <property type="entry name" value="Amino_acid_transport_2"/>
</dbReference>
<feature type="transmembrane region" description="Helical" evidence="9">
    <location>
        <begin position="85"/>
        <end position="111"/>
    </location>
</feature>
<keyword evidence="11" id="KW-1185">Reference proteome</keyword>
<keyword evidence="2" id="KW-0813">Transport</keyword>
<name>A0ABY5DKQ9_9GAMM</name>
<keyword evidence="6" id="KW-0029">Amino-acid transport</keyword>
<feature type="transmembrane region" description="Helical" evidence="9">
    <location>
        <begin position="315"/>
        <end position="333"/>
    </location>
</feature>
<organism evidence="10 11">
    <name type="scientific">Candidatus Comchoanobacter bicostacola</name>
    <dbReference type="NCBI Taxonomy" id="2919598"/>
    <lineage>
        <taxon>Bacteria</taxon>
        <taxon>Pseudomonadati</taxon>
        <taxon>Pseudomonadota</taxon>
        <taxon>Gammaproteobacteria</taxon>
        <taxon>Candidatus Comchoanobacterales</taxon>
        <taxon>Candidatus Comchoanobacteraceae</taxon>
        <taxon>Candidatus Comchoanobacter</taxon>
    </lineage>
</organism>
<keyword evidence="5 9" id="KW-0812">Transmembrane</keyword>
<feature type="transmembrane region" description="Helical" evidence="9">
    <location>
        <begin position="179"/>
        <end position="198"/>
    </location>
</feature>
<feature type="transmembrane region" description="Helical" evidence="9">
    <location>
        <begin position="218"/>
        <end position="239"/>
    </location>
</feature>